<keyword evidence="2" id="KW-0813">Transport</keyword>
<dbReference type="PROSITE" id="PS50929">
    <property type="entry name" value="ABC_TM1F"/>
    <property type="match status" value="1"/>
</dbReference>
<evidence type="ECO:0000259" key="12">
    <source>
        <dbReference type="PROSITE" id="PS50893"/>
    </source>
</evidence>
<keyword evidence="5" id="KW-0547">Nucleotide-binding</keyword>
<evidence type="ECO:0000256" key="4">
    <source>
        <dbReference type="ARBA" id="ARBA00022692"/>
    </source>
</evidence>
<dbReference type="Pfam" id="PF00005">
    <property type="entry name" value="ABC_tran"/>
    <property type="match status" value="1"/>
</dbReference>
<dbReference type="STRING" id="56107.Cylst_5354"/>
<keyword evidence="6" id="KW-0378">Hydrolase</keyword>
<dbReference type="OrthoDB" id="437054at2"/>
<evidence type="ECO:0000313" key="16">
    <source>
        <dbReference type="Proteomes" id="UP000010475"/>
    </source>
</evidence>
<dbReference type="InterPro" id="IPR039421">
    <property type="entry name" value="Type_1_exporter"/>
</dbReference>
<dbReference type="FunFam" id="3.40.50.300:FF:000221">
    <property type="entry name" value="Multidrug ABC transporter ATP-binding protein"/>
    <property type="match status" value="1"/>
</dbReference>
<evidence type="ECO:0000256" key="6">
    <source>
        <dbReference type="ARBA" id="ARBA00022801"/>
    </source>
</evidence>
<feature type="transmembrane region" description="Helical" evidence="11">
    <location>
        <begin position="592"/>
        <end position="612"/>
    </location>
</feature>
<dbReference type="Gene3D" id="1.20.1560.10">
    <property type="entry name" value="ABC transporter type 1, transmembrane domain"/>
    <property type="match status" value="1"/>
</dbReference>
<dbReference type="CDD" id="cd18568">
    <property type="entry name" value="ABC_6TM_HetC_like"/>
    <property type="match status" value="1"/>
</dbReference>
<dbReference type="Proteomes" id="UP000010475">
    <property type="component" value="Chromosome"/>
</dbReference>
<feature type="transmembrane region" description="Helical" evidence="11">
    <location>
        <begin position="508"/>
        <end position="527"/>
    </location>
</feature>
<dbReference type="InterPro" id="IPR005074">
    <property type="entry name" value="Peptidase_C39"/>
</dbReference>
<evidence type="ECO:0000259" key="14">
    <source>
        <dbReference type="PROSITE" id="PS50990"/>
    </source>
</evidence>
<evidence type="ECO:0000256" key="9">
    <source>
        <dbReference type="ARBA" id="ARBA00022989"/>
    </source>
</evidence>
<dbReference type="PROSITE" id="PS00211">
    <property type="entry name" value="ABC_TRANSPORTER_1"/>
    <property type="match status" value="1"/>
</dbReference>
<dbReference type="RefSeq" id="WP_015210614.1">
    <property type="nucleotide sequence ID" value="NC_019757.1"/>
</dbReference>
<dbReference type="Pfam" id="PF03412">
    <property type="entry name" value="Peptidase_C39"/>
    <property type="match status" value="1"/>
</dbReference>
<dbReference type="InterPro" id="IPR003593">
    <property type="entry name" value="AAA+_ATPase"/>
</dbReference>
<feature type="transmembrane region" description="Helical" evidence="11">
    <location>
        <begin position="618"/>
        <end position="638"/>
    </location>
</feature>
<feature type="transmembrane region" description="Helical" evidence="11">
    <location>
        <begin position="706"/>
        <end position="726"/>
    </location>
</feature>
<keyword evidence="7" id="KW-0788">Thiol protease</keyword>
<dbReference type="SUPFAM" id="SSF51206">
    <property type="entry name" value="cAMP-binding domain-like"/>
    <property type="match status" value="1"/>
</dbReference>
<dbReference type="GO" id="GO:0015421">
    <property type="term" value="F:ABC-type oligopeptide transporter activity"/>
    <property type="evidence" value="ECO:0007669"/>
    <property type="project" value="TreeGrafter"/>
</dbReference>
<feature type="domain" description="ABC transmembrane type-1" evidence="13">
    <location>
        <begin position="480"/>
        <end position="759"/>
    </location>
</feature>
<dbReference type="GO" id="GO:0006508">
    <property type="term" value="P:proteolysis"/>
    <property type="evidence" value="ECO:0007669"/>
    <property type="project" value="InterPro"/>
</dbReference>
<dbReference type="SMART" id="SM00382">
    <property type="entry name" value="AAA"/>
    <property type="match status" value="1"/>
</dbReference>
<name>K9X5L0_9NOST</name>
<dbReference type="InterPro" id="IPR003439">
    <property type="entry name" value="ABC_transporter-like_ATP-bd"/>
</dbReference>
<dbReference type="EMBL" id="CP003642">
    <property type="protein sequence ID" value="AFZ27379.1"/>
    <property type="molecule type" value="Genomic_DNA"/>
</dbReference>
<keyword evidence="9 11" id="KW-1133">Transmembrane helix</keyword>
<organism evidence="15 16">
    <name type="scientific">Cylindrospermum stagnale PCC 7417</name>
    <dbReference type="NCBI Taxonomy" id="56107"/>
    <lineage>
        <taxon>Bacteria</taxon>
        <taxon>Bacillati</taxon>
        <taxon>Cyanobacteriota</taxon>
        <taxon>Cyanophyceae</taxon>
        <taxon>Nostocales</taxon>
        <taxon>Nostocaceae</taxon>
        <taxon>Cylindrospermum</taxon>
    </lineage>
</organism>
<dbReference type="eggNOG" id="COG0664">
    <property type="taxonomic scope" value="Bacteria"/>
</dbReference>
<dbReference type="Pfam" id="PF00664">
    <property type="entry name" value="ABC_membrane"/>
    <property type="match status" value="1"/>
</dbReference>
<evidence type="ECO:0000256" key="5">
    <source>
        <dbReference type="ARBA" id="ARBA00022741"/>
    </source>
</evidence>
<keyword evidence="16" id="KW-1185">Reference proteome</keyword>
<dbReference type="HOGENOM" id="CLU_000604_95_3_3"/>
<protein>
    <submittedName>
        <fullName evidence="15">Bacteriocin-processing peptidase</fullName>
    </submittedName>
</protein>
<dbReference type="InterPro" id="IPR017871">
    <property type="entry name" value="ABC_transporter-like_CS"/>
</dbReference>
<evidence type="ECO:0000256" key="8">
    <source>
        <dbReference type="ARBA" id="ARBA00022840"/>
    </source>
</evidence>
<dbReference type="Gene3D" id="3.40.50.300">
    <property type="entry name" value="P-loop containing nucleotide triphosphate hydrolases"/>
    <property type="match status" value="1"/>
</dbReference>
<evidence type="ECO:0000256" key="2">
    <source>
        <dbReference type="ARBA" id="ARBA00022448"/>
    </source>
</evidence>
<keyword evidence="10 11" id="KW-0472">Membrane</keyword>
<dbReference type="AlphaFoldDB" id="K9X5L0"/>
<dbReference type="SUPFAM" id="SSF90123">
    <property type="entry name" value="ABC transporter transmembrane region"/>
    <property type="match status" value="1"/>
</dbReference>
<feature type="transmembrane region" description="Helical" evidence="11">
    <location>
        <begin position="480"/>
        <end position="502"/>
    </location>
</feature>
<evidence type="ECO:0000313" key="15">
    <source>
        <dbReference type="EMBL" id="AFZ27379.1"/>
    </source>
</evidence>
<dbReference type="GO" id="GO:0005886">
    <property type="term" value="C:plasma membrane"/>
    <property type="evidence" value="ECO:0007669"/>
    <property type="project" value="UniProtKB-SubCell"/>
</dbReference>
<dbReference type="InterPro" id="IPR036640">
    <property type="entry name" value="ABC1_TM_sf"/>
</dbReference>
<dbReference type="InterPro" id="IPR011527">
    <property type="entry name" value="ABC1_TM_dom"/>
</dbReference>
<dbReference type="SUPFAM" id="SSF52540">
    <property type="entry name" value="P-loop containing nucleoside triphosphate hydrolases"/>
    <property type="match status" value="1"/>
</dbReference>
<accession>K9X5L0</accession>
<feature type="domain" description="ABC transporter" evidence="12">
    <location>
        <begin position="790"/>
        <end position="1026"/>
    </location>
</feature>
<dbReference type="PANTHER" id="PTHR43394">
    <property type="entry name" value="ATP-DEPENDENT PERMEASE MDL1, MITOCHONDRIAL"/>
    <property type="match status" value="1"/>
</dbReference>
<dbReference type="PANTHER" id="PTHR43394:SF1">
    <property type="entry name" value="ATP-BINDING CASSETTE SUB-FAMILY B MEMBER 10, MITOCHONDRIAL"/>
    <property type="match status" value="1"/>
</dbReference>
<keyword evidence="8" id="KW-0067">ATP-binding</keyword>
<dbReference type="GO" id="GO:0008234">
    <property type="term" value="F:cysteine-type peptidase activity"/>
    <property type="evidence" value="ECO:0007669"/>
    <property type="project" value="UniProtKB-KW"/>
</dbReference>
<dbReference type="PROSITE" id="PS50893">
    <property type="entry name" value="ABC_TRANSPORTER_2"/>
    <property type="match status" value="1"/>
</dbReference>
<dbReference type="InterPro" id="IPR018490">
    <property type="entry name" value="cNMP-bd_dom_sf"/>
</dbReference>
<gene>
    <name evidence="15" type="ORF">Cylst_5354</name>
</gene>
<evidence type="ECO:0000256" key="10">
    <source>
        <dbReference type="ARBA" id="ARBA00023136"/>
    </source>
</evidence>
<comment type="subcellular location">
    <subcellularLocation>
        <location evidence="1">Cell membrane</location>
        <topology evidence="1">Multi-pass membrane protein</topology>
    </subcellularLocation>
</comment>
<evidence type="ECO:0000259" key="13">
    <source>
        <dbReference type="PROSITE" id="PS50929"/>
    </source>
</evidence>
<evidence type="ECO:0000256" key="3">
    <source>
        <dbReference type="ARBA" id="ARBA00022475"/>
    </source>
</evidence>
<dbReference type="GO" id="GO:0016887">
    <property type="term" value="F:ATP hydrolysis activity"/>
    <property type="evidence" value="ECO:0007669"/>
    <property type="project" value="InterPro"/>
</dbReference>
<dbReference type="KEGG" id="csg:Cylst_5354"/>
<dbReference type="MEROPS" id="C39.001"/>
<keyword evidence="7" id="KW-0645">Protease</keyword>
<dbReference type="GO" id="GO:0005524">
    <property type="term" value="F:ATP binding"/>
    <property type="evidence" value="ECO:0007669"/>
    <property type="project" value="UniProtKB-KW"/>
</dbReference>
<dbReference type="Gene3D" id="2.60.120.10">
    <property type="entry name" value="Jelly Rolls"/>
    <property type="match status" value="1"/>
</dbReference>
<dbReference type="InterPro" id="IPR014710">
    <property type="entry name" value="RmlC-like_jellyroll"/>
</dbReference>
<proteinExistence type="predicted"/>
<dbReference type="Gene3D" id="3.90.70.10">
    <property type="entry name" value="Cysteine proteinases"/>
    <property type="match status" value="1"/>
</dbReference>
<reference evidence="15 16" key="1">
    <citation type="submission" date="2012-06" db="EMBL/GenBank/DDBJ databases">
        <title>Finished chromosome of genome of Cylindrospermum stagnale PCC 7417.</title>
        <authorList>
            <consortium name="US DOE Joint Genome Institute"/>
            <person name="Gugger M."/>
            <person name="Coursin T."/>
            <person name="Rippka R."/>
            <person name="Tandeau De Marsac N."/>
            <person name="Huntemann M."/>
            <person name="Wei C.-L."/>
            <person name="Han J."/>
            <person name="Detter J.C."/>
            <person name="Han C."/>
            <person name="Tapia R."/>
            <person name="Chen A."/>
            <person name="Kyrpides N."/>
            <person name="Mavromatis K."/>
            <person name="Markowitz V."/>
            <person name="Szeto E."/>
            <person name="Ivanova N."/>
            <person name="Pagani I."/>
            <person name="Pati A."/>
            <person name="Goodwin L."/>
            <person name="Nordberg H.P."/>
            <person name="Cantor M.N."/>
            <person name="Hua S.X."/>
            <person name="Woyke T."/>
            <person name="Kerfeld C.A."/>
        </authorList>
    </citation>
    <scope>NUCLEOTIDE SEQUENCE [LARGE SCALE GENOMIC DNA]</scope>
    <source>
        <strain evidence="15 16">PCC 7417</strain>
    </source>
</reference>
<sequence>MNSSSSLRVEGERKYTSNSQFPTPNAAIIKLLNLLAGDTSLASDFRKVWVLREFQLGDELTSYCLGGQNQDSDNNIYLVCQGRVRLLAFDATAGREVSTQLLLAEQIFGGDHLFCTQPFSYRAIASSAGVVAQIPLGTLKLWLQRLPKLENYLIQLTVERQALIFFKSYTELRSLPSLTIKQFLPHIRESKINAGSSLVEAAPPTTGRFWLARGKIQTSAVVAQSWGYPDVTPIEGIAATELSVYHLPIEHWELATALAPQLFPHKLPPIKEEKFDHNWQISPNPVSQVIDPLPNHSLTDSLHSLQDLDFPQPPPRGRFWRTYPFIQQQSYSDCGAACLAMISQYWGKRLSLNSLRNLAAVDRMGASLQGLAAAAQTLGYDVLPVRASLDKLESNPNPWVAHWQGIHYLVVWRVKGVSILIADPARGKRWLSRSEFEAGWTGYALILNPTERFDALQSEEVSLNRYWQLFQTHRQLLQQIILASVLGSVLGLATPLFTQIVLDRVIPLQSFVPLNIFAVGFLILGIWRIALTAGRQFLLDYFANHIDLSLMSGFISHTLQLPLQFFASRQVEDIISRIQENRKIQIFLTHQVLGAALDAVMVVIFLGLMVYYNWQLTLLVLGWILPIVLLTLGVSPFLKKVSQEILLSSAQQNASVVEMITGVATVKTAGAEASMQNRWQERFMSMVQVRLRGQKLANKLQLANRLLLHLGNTMVLWFGASLVMGGEMTLGEFVAFNLLTSNVVNPVLALVELGNELPEVLISLERLNDVLDSVPEENPQKALPPIRGEVRFENVSFRYNASEERNTLQNMTFKVKPRQTIGIVGESGSGKSTVVNLLTGLYRPHTGRILIDGHDIAEVSPQSLRSQLGFVSQECFLFSGTILDNITLYSSEFSLEGAIASAKLAEAHSFIEALPLGYNTPVGAGGFQLSSGQRQKIAIARALIRNPGILILDEATSALDADSERSFHENLTRISLYRTTFIISQRLCAMYHADCILVLNRGIVVEQGTHQELIAIGGFYSHLAQQQLPL</sequence>
<keyword evidence="3" id="KW-1003">Cell membrane</keyword>
<dbReference type="CDD" id="cd02418">
    <property type="entry name" value="Peptidase_C39B"/>
    <property type="match status" value="1"/>
</dbReference>
<dbReference type="InterPro" id="IPR027417">
    <property type="entry name" value="P-loop_NTPase"/>
</dbReference>
<dbReference type="eggNOG" id="COG2274">
    <property type="taxonomic scope" value="Bacteria"/>
</dbReference>
<keyword evidence="4 11" id="KW-0812">Transmembrane</keyword>
<dbReference type="PATRIC" id="fig|56107.3.peg.5880"/>
<evidence type="ECO:0000256" key="1">
    <source>
        <dbReference type="ARBA" id="ARBA00004651"/>
    </source>
</evidence>
<feature type="domain" description="Peptidase C39" evidence="14">
    <location>
        <begin position="327"/>
        <end position="447"/>
    </location>
</feature>
<evidence type="ECO:0000256" key="7">
    <source>
        <dbReference type="ARBA" id="ARBA00022807"/>
    </source>
</evidence>
<dbReference type="PROSITE" id="PS50990">
    <property type="entry name" value="PEPTIDASE_C39"/>
    <property type="match status" value="1"/>
</dbReference>
<evidence type="ECO:0000256" key="11">
    <source>
        <dbReference type="SAM" id="Phobius"/>
    </source>
</evidence>